<keyword evidence="2" id="KW-1185">Reference proteome</keyword>
<sequence>MKIKLNKKKLKNLTKDQNVLPVAMTPQVGGADAFNTWTCGCHKSNGPYACFSVATDNTCV</sequence>
<evidence type="ECO:0000313" key="1">
    <source>
        <dbReference type="EMBL" id="WDE13712.1"/>
    </source>
</evidence>
<dbReference type="EMBL" id="CP059693">
    <property type="protein sequence ID" value="WDE13712.1"/>
    <property type="molecule type" value="Genomic_DNA"/>
</dbReference>
<dbReference type="RefSeq" id="WP_274054141.1">
    <property type="nucleotide sequence ID" value="NZ_CP059693.1"/>
</dbReference>
<accession>A0ABY7VIY5</accession>
<protein>
    <recommendedName>
        <fullName evidence="3">Lantibiotic</fullName>
    </recommendedName>
</protein>
<evidence type="ECO:0000313" key="2">
    <source>
        <dbReference type="Proteomes" id="UP001215231"/>
    </source>
</evidence>
<evidence type="ECO:0008006" key="3">
    <source>
        <dbReference type="Google" id="ProtNLM"/>
    </source>
</evidence>
<proteinExistence type="predicted"/>
<gene>
    <name evidence="1" type="ORF">H3N35_09910</name>
</gene>
<dbReference type="Proteomes" id="UP001215231">
    <property type="component" value="Chromosome"/>
</dbReference>
<name>A0ABY7VIY5_9GAMM</name>
<reference evidence="1 2" key="1">
    <citation type="journal article" date="2022" name="Mar. Drugs">
        <title>Bioassay-Guided Fractionation Leads to the Detection of Cholic Acid Generated by the Rare Thalassomonas sp.</title>
        <authorList>
            <person name="Pheiffer F."/>
            <person name="Schneider Y.K."/>
            <person name="Hansen E.H."/>
            <person name="Andersen J.H."/>
            <person name="Isaksson J."/>
            <person name="Busche T."/>
            <person name="R C."/>
            <person name="Kalinowski J."/>
            <person name="Zyl L.V."/>
            <person name="Trindade M."/>
        </authorList>
    </citation>
    <scope>NUCLEOTIDE SEQUENCE [LARGE SCALE GENOMIC DNA]</scope>
    <source>
        <strain evidence="1 2">A5K-61T</strain>
    </source>
</reference>
<organism evidence="1 2">
    <name type="scientific">Thalassomonas haliotis</name>
    <dbReference type="NCBI Taxonomy" id="485448"/>
    <lineage>
        <taxon>Bacteria</taxon>
        <taxon>Pseudomonadati</taxon>
        <taxon>Pseudomonadota</taxon>
        <taxon>Gammaproteobacteria</taxon>
        <taxon>Alteromonadales</taxon>
        <taxon>Colwelliaceae</taxon>
        <taxon>Thalassomonas</taxon>
    </lineage>
</organism>